<comment type="caution">
    <text evidence="17">The sequence shown here is derived from an EMBL/GenBank/DDBJ whole genome shotgun (WGS) entry which is preliminary data.</text>
</comment>
<evidence type="ECO:0000259" key="15">
    <source>
        <dbReference type="PROSITE" id="PS50011"/>
    </source>
</evidence>
<organism evidence="17 18">
    <name type="scientific">Microthlaspi erraticum</name>
    <dbReference type="NCBI Taxonomy" id="1685480"/>
    <lineage>
        <taxon>Eukaryota</taxon>
        <taxon>Viridiplantae</taxon>
        <taxon>Streptophyta</taxon>
        <taxon>Embryophyta</taxon>
        <taxon>Tracheophyta</taxon>
        <taxon>Spermatophyta</taxon>
        <taxon>Magnoliopsida</taxon>
        <taxon>eudicotyledons</taxon>
        <taxon>Gunneridae</taxon>
        <taxon>Pentapetalae</taxon>
        <taxon>rosids</taxon>
        <taxon>malvids</taxon>
        <taxon>Brassicales</taxon>
        <taxon>Brassicaceae</taxon>
        <taxon>Coluteocarpeae</taxon>
        <taxon>Microthlaspi</taxon>
    </lineage>
</organism>
<dbReference type="InterPro" id="IPR058783">
    <property type="entry name" value="IREH1/IRE-like_N"/>
</dbReference>
<accession>A0A6D2K202</accession>
<evidence type="ECO:0000256" key="12">
    <source>
        <dbReference type="ARBA" id="ARBA00047899"/>
    </source>
</evidence>
<dbReference type="Proteomes" id="UP000467841">
    <property type="component" value="Unassembled WGS sequence"/>
</dbReference>
<dbReference type="CDD" id="cd05579">
    <property type="entry name" value="STKc_MAST_like"/>
    <property type="match status" value="1"/>
</dbReference>
<dbReference type="Pfam" id="PF26031">
    <property type="entry name" value="IREH1"/>
    <property type="match status" value="1"/>
</dbReference>
<comment type="similarity">
    <text evidence="1">Belongs to the protein kinase superfamily. AGC Ser/Thr protein kinase family.</text>
</comment>
<dbReference type="InterPro" id="IPR050236">
    <property type="entry name" value="Ser_Thr_kinase_AGC"/>
</dbReference>
<evidence type="ECO:0000256" key="4">
    <source>
        <dbReference type="ARBA" id="ARBA00022553"/>
    </source>
</evidence>
<dbReference type="GO" id="GO:0008270">
    <property type="term" value="F:zinc ion binding"/>
    <property type="evidence" value="ECO:0007669"/>
    <property type="project" value="UniProtKB-KW"/>
</dbReference>
<dbReference type="AlphaFoldDB" id="A0A6D2K202"/>
<evidence type="ECO:0000313" key="18">
    <source>
        <dbReference type="Proteomes" id="UP000467841"/>
    </source>
</evidence>
<keyword evidence="7" id="KW-0547">Nucleotide-binding</keyword>
<gene>
    <name evidence="17" type="ORF">MERR_LOCUS35409</name>
</gene>
<dbReference type="GO" id="GO:0004674">
    <property type="term" value="F:protein serine/threonine kinase activity"/>
    <property type="evidence" value="ECO:0007669"/>
    <property type="project" value="UniProtKB-KW"/>
</dbReference>
<dbReference type="InterPro" id="IPR011009">
    <property type="entry name" value="Kinase-like_dom_sf"/>
</dbReference>
<keyword evidence="4" id="KW-0597">Phosphoprotein</keyword>
<dbReference type="PROSITE" id="PS00108">
    <property type="entry name" value="PROTEIN_KINASE_ST"/>
    <property type="match status" value="1"/>
</dbReference>
<feature type="compositionally biased region" description="Basic and acidic residues" evidence="14">
    <location>
        <begin position="854"/>
        <end position="863"/>
    </location>
</feature>
<dbReference type="InterPro" id="IPR000961">
    <property type="entry name" value="AGC-kinase_C"/>
</dbReference>
<keyword evidence="5" id="KW-0808">Transferase</keyword>
<dbReference type="InterPro" id="IPR000719">
    <property type="entry name" value="Prot_kinase_dom"/>
</dbReference>
<dbReference type="SUPFAM" id="SSF56112">
    <property type="entry name" value="Protein kinase-like (PK-like)"/>
    <property type="match status" value="1"/>
</dbReference>
<evidence type="ECO:0000256" key="14">
    <source>
        <dbReference type="SAM" id="MobiDB-lite"/>
    </source>
</evidence>
<evidence type="ECO:0000256" key="8">
    <source>
        <dbReference type="ARBA" id="ARBA00022771"/>
    </source>
</evidence>
<dbReference type="SMART" id="SM00220">
    <property type="entry name" value="S_TKc"/>
    <property type="match status" value="1"/>
</dbReference>
<keyword evidence="8" id="KW-0863">Zinc-finger</keyword>
<dbReference type="GO" id="GO:0035556">
    <property type="term" value="P:intracellular signal transduction"/>
    <property type="evidence" value="ECO:0007669"/>
    <property type="project" value="TreeGrafter"/>
</dbReference>
<dbReference type="FunFam" id="3.30.200.20:FF:000147">
    <property type="entry name" value="probable serine/threonine protein kinase IREH1"/>
    <property type="match status" value="1"/>
</dbReference>
<evidence type="ECO:0000256" key="11">
    <source>
        <dbReference type="ARBA" id="ARBA00022840"/>
    </source>
</evidence>
<evidence type="ECO:0000256" key="3">
    <source>
        <dbReference type="ARBA" id="ARBA00022527"/>
    </source>
</evidence>
<keyword evidence="9" id="KW-0418">Kinase</keyword>
<feature type="region of interest" description="Disordered" evidence="14">
    <location>
        <begin position="341"/>
        <end position="366"/>
    </location>
</feature>
<keyword evidence="10" id="KW-0862">Zinc</keyword>
<evidence type="ECO:0000259" key="16">
    <source>
        <dbReference type="PROSITE" id="PS51285"/>
    </source>
</evidence>
<comment type="catalytic activity">
    <reaction evidence="12">
        <text>L-threonyl-[protein] + ATP = O-phospho-L-threonyl-[protein] + ADP + H(+)</text>
        <dbReference type="Rhea" id="RHEA:46608"/>
        <dbReference type="Rhea" id="RHEA-COMP:11060"/>
        <dbReference type="Rhea" id="RHEA-COMP:11605"/>
        <dbReference type="ChEBI" id="CHEBI:15378"/>
        <dbReference type="ChEBI" id="CHEBI:30013"/>
        <dbReference type="ChEBI" id="CHEBI:30616"/>
        <dbReference type="ChEBI" id="CHEBI:61977"/>
        <dbReference type="ChEBI" id="CHEBI:456216"/>
        <dbReference type="EC" id="2.7.11.1"/>
    </reaction>
</comment>
<dbReference type="Pfam" id="PF00069">
    <property type="entry name" value="Pkinase"/>
    <property type="match status" value="1"/>
</dbReference>
<dbReference type="PANTHER" id="PTHR24356">
    <property type="entry name" value="SERINE/THREONINE-PROTEIN KINASE"/>
    <property type="match status" value="1"/>
</dbReference>
<dbReference type="PROSITE" id="PS50011">
    <property type="entry name" value="PROTEIN_KINASE_DOM"/>
    <property type="match status" value="1"/>
</dbReference>
<keyword evidence="6" id="KW-0479">Metal-binding</keyword>
<reference evidence="17" key="1">
    <citation type="submission" date="2020-01" db="EMBL/GenBank/DDBJ databases">
        <authorList>
            <person name="Mishra B."/>
        </authorList>
    </citation>
    <scope>NUCLEOTIDE SEQUENCE [LARGE SCALE GENOMIC DNA]</scope>
</reference>
<protein>
    <recommendedName>
        <fullName evidence="2">non-specific serine/threonine protein kinase</fullName>
        <ecNumber evidence="2">2.7.11.1</ecNumber>
    </recommendedName>
</protein>
<proteinExistence type="inferred from homology"/>
<keyword evidence="3" id="KW-0723">Serine/threonine-protein kinase</keyword>
<dbReference type="InterPro" id="IPR008271">
    <property type="entry name" value="Ser/Thr_kinase_AS"/>
</dbReference>
<evidence type="ECO:0000256" key="10">
    <source>
        <dbReference type="ARBA" id="ARBA00022833"/>
    </source>
</evidence>
<evidence type="ECO:0000313" key="17">
    <source>
        <dbReference type="EMBL" id="CAA7048174.1"/>
    </source>
</evidence>
<dbReference type="PANTHER" id="PTHR24356:SF352">
    <property type="entry name" value="SERINE_THREONINE PROTEIN KINASE IRE3-RELATED"/>
    <property type="match status" value="1"/>
</dbReference>
<evidence type="ECO:0000256" key="6">
    <source>
        <dbReference type="ARBA" id="ARBA00022723"/>
    </source>
</evidence>
<dbReference type="Gene3D" id="1.10.510.10">
    <property type="entry name" value="Transferase(Phosphotransferase) domain 1"/>
    <property type="match status" value="1"/>
</dbReference>
<feature type="domain" description="Protein kinase" evidence="15">
    <location>
        <begin position="675"/>
        <end position="964"/>
    </location>
</feature>
<dbReference type="FunFam" id="1.10.510.10:FF:000604">
    <property type="entry name" value="AGC protein kinase"/>
    <property type="match status" value="1"/>
</dbReference>
<sequence length="1094" mass="122641">MPFCGKSDIVYRNKKLFCSTKKPSASSDSSNGRQFVGNKKAKFNSIEEILSPRKFTALFYAGVESFKWKKNGSSIKPKKKNDSSKGKKATRSSLSPQEFFFSFPRDNPIPVVPLPASGSGQYKALPPGRCSAGSSEICAVEKSCELENSKEPESSRYRQHLRLMSSAPRKTFPGDMKSFSHELDSKSVGPFPSWKSRRSKSLEEMLDLIRTKFDLAKEAVNLDLVIFVEDLMKILDENAEIHPKLRKTIENLLVLAQTCTEMTPGTFWLQCEGIVQCLDDRRQELPKGVLKQLHTRLLFILARCTRLFQSHKESWGQEEAIIDLCQSRVLHSTYKRVRDGRGSSAAKALKEDSESKDVKEAAVAKEQNDCKVEPPTVVKNGVATSDGMAVATPPPDCPPEKLSNHRHNTSWGYWGDQPCISEESSILCRICEEDVPFTHVGYHSRICAMVHKYDQKGVSFDERLVVVAVSLENIIEHKDSLAVIESPEGIEISNASLTGESDVLSLKLTDLSRTGSEDMLDCFPEADNSAFVDDMRCLPSMSCRTRFDPAVLLFRGKGTFHDKDDIPQIIELAHISRSAASSSQDDGKLLLACLQDLKVVMKRRKFDALIVETFGTHIEKLIQEKYLRLCELLDVEDVDLSSTVIDEDAPSECDVVSSLRTSSVHLRDRISIKDFEHIKEISRGAFGEVYLARKITTGDLFAIKVLKKADMIRKNAVEGILAERDILIKAHNPFVVRFFYSFTSRENLYLVMEYLNGGDVYSMLRKIGCMDETNARVYIAEVVLALEYLHSEGVVHRDLKPDNLLIAHDGHVKLTDFGLSKVGLINSTSDLSGPVFSGTPLVVEEKPKLPTSEHQPERRDKRSAMGTPDYLAPEILLGTGHGATADWWSVGIILFELIAGIPPFNDDNPQKIFENILNRNIPWPNVPDEMSLEAYNLIDRLLTEDPQQRLGARGAAEVKQHIFFKDINWDTIAEQKASFVPDMEDAHDTSYFESRYPDNSSGVKCFPVNENSVSSDSGSTSCLNERVDERGGATELETNVSENNPFDNFSYKNLAQLVYINCDVVSKETGTKREEKKGEIWMDIETLFGRITQP</sequence>
<keyword evidence="11" id="KW-0067">ATP-binding</keyword>
<dbReference type="FunFam" id="1.10.510.10:FF:001418">
    <property type="entry name" value="Serine/threonine protein kinase 15"/>
    <property type="match status" value="1"/>
</dbReference>
<dbReference type="Gene3D" id="3.30.200.20">
    <property type="entry name" value="Phosphorylase Kinase, domain 1"/>
    <property type="match status" value="1"/>
</dbReference>
<dbReference type="GO" id="GO:0005524">
    <property type="term" value="F:ATP binding"/>
    <property type="evidence" value="ECO:0007669"/>
    <property type="project" value="UniProtKB-KW"/>
</dbReference>
<evidence type="ECO:0000256" key="1">
    <source>
        <dbReference type="ARBA" id="ARBA00009903"/>
    </source>
</evidence>
<name>A0A6D2K202_9BRAS</name>
<evidence type="ECO:0000256" key="2">
    <source>
        <dbReference type="ARBA" id="ARBA00012513"/>
    </source>
</evidence>
<dbReference type="SMART" id="SM00133">
    <property type="entry name" value="S_TK_X"/>
    <property type="match status" value="1"/>
</dbReference>
<dbReference type="EC" id="2.7.11.1" evidence="2"/>
<feature type="region of interest" description="Disordered" evidence="14">
    <location>
        <begin position="845"/>
        <end position="865"/>
    </location>
</feature>
<evidence type="ECO:0000256" key="13">
    <source>
        <dbReference type="ARBA" id="ARBA00048679"/>
    </source>
</evidence>
<comment type="catalytic activity">
    <reaction evidence="13">
        <text>L-seryl-[protein] + ATP = O-phospho-L-seryl-[protein] + ADP + H(+)</text>
        <dbReference type="Rhea" id="RHEA:17989"/>
        <dbReference type="Rhea" id="RHEA-COMP:9863"/>
        <dbReference type="Rhea" id="RHEA-COMP:11604"/>
        <dbReference type="ChEBI" id="CHEBI:15378"/>
        <dbReference type="ChEBI" id="CHEBI:29999"/>
        <dbReference type="ChEBI" id="CHEBI:30616"/>
        <dbReference type="ChEBI" id="CHEBI:83421"/>
        <dbReference type="ChEBI" id="CHEBI:456216"/>
        <dbReference type="EC" id="2.7.11.1"/>
    </reaction>
</comment>
<evidence type="ECO:0000256" key="5">
    <source>
        <dbReference type="ARBA" id="ARBA00022679"/>
    </source>
</evidence>
<feature type="compositionally biased region" description="Basic and acidic residues" evidence="14">
    <location>
        <begin position="348"/>
        <end position="366"/>
    </location>
</feature>
<feature type="domain" description="AGC-kinase C-terminal" evidence="16">
    <location>
        <begin position="965"/>
        <end position="1061"/>
    </location>
</feature>
<evidence type="ECO:0000256" key="9">
    <source>
        <dbReference type="ARBA" id="ARBA00022777"/>
    </source>
</evidence>
<dbReference type="PROSITE" id="PS51285">
    <property type="entry name" value="AGC_KINASE_CTER"/>
    <property type="match status" value="1"/>
</dbReference>
<dbReference type="OrthoDB" id="162894at2759"/>
<evidence type="ECO:0000256" key="7">
    <source>
        <dbReference type="ARBA" id="ARBA00022741"/>
    </source>
</evidence>
<dbReference type="EMBL" id="CACVBM020001385">
    <property type="protein sequence ID" value="CAA7048174.1"/>
    <property type="molecule type" value="Genomic_DNA"/>
</dbReference>
<keyword evidence="18" id="KW-1185">Reference proteome</keyword>
<feature type="region of interest" description="Disordered" evidence="14">
    <location>
        <begin position="71"/>
        <end position="93"/>
    </location>
</feature>